<keyword evidence="3 6" id="KW-0863">Zinc-finger</keyword>
<dbReference type="AlphaFoldDB" id="A0A9R0JIS2"/>
<organism evidence="9 10">
    <name type="scientific">Spinacia oleracea</name>
    <name type="common">Spinach</name>
    <dbReference type="NCBI Taxonomy" id="3562"/>
    <lineage>
        <taxon>Eukaryota</taxon>
        <taxon>Viridiplantae</taxon>
        <taxon>Streptophyta</taxon>
        <taxon>Embryophyta</taxon>
        <taxon>Tracheophyta</taxon>
        <taxon>Spermatophyta</taxon>
        <taxon>Magnoliopsida</taxon>
        <taxon>eudicotyledons</taxon>
        <taxon>Gunneridae</taxon>
        <taxon>Pentapetalae</taxon>
        <taxon>Caryophyllales</taxon>
        <taxon>Chenopodiaceae</taxon>
        <taxon>Chenopodioideae</taxon>
        <taxon>Anserineae</taxon>
        <taxon>Spinacia</taxon>
    </lineage>
</organism>
<reference evidence="9" key="1">
    <citation type="journal article" date="2021" name="Nat. Commun.">
        <title>Genomic analyses provide insights into spinach domestication and the genetic basis of agronomic traits.</title>
        <authorList>
            <person name="Cai X."/>
            <person name="Sun X."/>
            <person name="Xu C."/>
            <person name="Sun H."/>
            <person name="Wang X."/>
            <person name="Ge C."/>
            <person name="Zhang Z."/>
            <person name="Wang Q."/>
            <person name="Fei Z."/>
            <person name="Jiao C."/>
            <person name="Wang Q."/>
        </authorList>
    </citation>
    <scope>NUCLEOTIDE SEQUENCE [LARGE SCALE GENOMIC DNA]</scope>
    <source>
        <strain evidence="9">cv. Varoflay</strain>
    </source>
</reference>
<evidence type="ECO:0000256" key="3">
    <source>
        <dbReference type="ARBA" id="ARBA00022771"/>
    </source>
</evidence>
<dbReference type="InterPro" id="IPR044246">
    <property type="entry name" value="ZFP3-like"/>
</dbReference>
<dbReference type="GO" id="GO:0005634">
    <property type="term" value="C:nucleus"/>
    <property type="evidence" value="ECO:0007669"/>
    <property type="project" value="UniProtKB-SubCell"/>
</dbReference>
<evidence type="ECO:0000256" key="4">
    <source>
        <dbReference type="ARBA" id="ARBA00022833"/>
    </source>
</evidence>
<dbReference type="KEGG" id="soe:110775691"/>
<dbReference type="PROSITE" id="PS00028">
    <property type="entry name" value="ZINC_FINGER_C2H2_1"/>
    <property type="match status" value="1"/>
</dbReference>
<name>A0A9R0JIS2_SPIOL</name>
<evidence type="ECO:0000256" key="5">
    <source>
        <dbReference type="ARBA" id="ARBA00023242"/>
    </source>
</evidence>
<evidence type="ECO:0000256" key="6">
    <source>
        <dbReference type="PROSITE-ProRule" id="PRU00042"/>
    </source>
</evidence>
<evidence type="ECO:0000313" key="10">
    <source>
        <dbReference type="RefSeq" id="XP_021835995.2"/>
    </source>
</evidence>
<dbReference type="PROSITE" id="PS50157">
    <property type="entry name" value="ZINC_FINGER_C2H2_2"/>
    <property type="match status" value="1"/>
</dbReference>
<evidence type="ECO:0000259" key="8">
    <source>
        <dbReference type="PROSITE" id="PS50157"/>
    </source>
</evidence>
<feature type="region of interest" description="Disordered" evidence="7">
    <location>
        <begin position="1"/>
        <end position="31"/>
    </location>
</feature>
<dbReference type="RefSeq" id="XP_021835995.2">
    <property type="nucleotide sequence ID" value="XM_021980303.2"/>
</dbReference>
<dbReference type="SUPFAM" id="SSF57667">
    <property type="entry name" value="beta-beta-alpha zinc fingers"/>
    <property type="match status" value="1"/>
</dbReference>
<dbReference type="PANTHER" id="PTHR47287">
    <property type="entry name" value="C2H2 AND C2HC ZINC FINGERS SUPERFAMILY PROTEIN"/>
    <property type="match status" value="1"/>
</dbReference>
<keyword evidence="4" id="KW-0862">Zinc</keyword>
<evidence type="ECO:0000256" key="7">
    <source>
        <dbReference type="SAM" id="MobiDB-lite"/>
    </source>
</evidence>
<proteinExistence type="predicted"/>
<dbReference type="InterPro" id="IPR036236">
    <property type="entry name" value="Znf_C2H2_sf"/>
</dbReference>
<dbReference type="Proteomes" id="UP000813463">
    <property type="component" value="Chromosome 4"/>
</dbReference>
<keyword evidence="2" id="KW-0479">Metal-binding</keyword>
<dbReference type="GO" id="GO:0009788">
    <property type="term" value="P:negative regulation of abscisic acid-activated signaling pathway"/>
    <property type="evidence" value="ECO:0007669"/>
    <property type="project" value="InterPro"/>
</dbReference>
<sequence length="266" mass="29513">MAHPNYSTKVKEDLEEQERENEEYNNKNNNSNPLSLDLNLCFEPNKELGGGDCVDDDGGDRKINGEDVLPPNNSRVFSCNYCRRKFFSSQALGGHQNAHKRERTIAKRAMRIGALADRHVSLASLPLHGSIPSSGSFPMSSRPSIDIRAHHGSMMMMMHPHHLHPPSVQHQNHHHEEGMIVHDPSGGSGTVAKFEGHSGYLLGGVPVFSAVPFWPGSFRQVDDEADSSAITSISNNNNNFSNTNSNYNNYHQLEYPDSCPDLTLKL</sequence>
<dbReference type="PANTHER" id="PTHR47287:SF18">
    <property type="entry name" value="TRANSCRIPTION FACTOR C2H2 FAMILY"/>
    <property type="match status" value="1"/>
</dbReference>
<comment type="subcellular location">
    <subcellularLocation>
        <location evidence="1">Nucleus</location>
    </subcellularLocation>
</comment>
<feature type="domain" description="C2H2-type" evidence="8">
    <location>
        <begin position="77"/>
        <end position="104"/>
    </location>
</feature>
<dbReference type="Gene3D" id="3.30.160.60">
    <property type="entry name" value="Classic Zinc Finger"/>
    <property type="match status" value="1"/>
</dbReference>
<dbReference type="GO" id="GO:0008270">
    <property type="term" value="F:zinc ion binding"/>
    <property type="evidence" value="ECO:0007669"/>
    <property type="project" value="UniProtKB-KW"/>
</dbReference>
<protein>
    <submittedName>
        <fullName evidence="10">Zinc finger protein 7-like</fullName>
    </submittedName>
</protein>
<reference evidence="10" key="2">
    <citation type="submission" date="2025-08" db="UniProtKB">
        <authorList>
            <consortium name="RefSeq"/>
        </authorList>
    </citation>
    <scope>IDENTIFICATION</scope>
    <source>
        <tissue evidence="10">Leaf</tissue>
    </source>
</reference>
<dbReference type="InterPro" id="IPR013087">
    <property type="entry name" value="Znf_C2H2_type"/>
</dbReference>
<evidence type="ECO:0000256" key="1">
    <source>
        <dbReference type="ARBA" id="ARBA00004123"/>
    </source>
</evidence>
<accession>A0A9R0JIS2</accession>
<evidence type="ECO:0000313" key="9">
    <source>
        <dbReference type="Proteomes" id="UP000813463"/>
    </source>
</evidence>
<keyword evidence="5" id="KW-0539">Nucleus</keyword>
<feature type="compositionally biased region" description="Acidic residues" evidence="7">
    <location>
        <begin position="13"/>
        <end position="23"/>
    </location>
</feature>
<keyword evidence="9" id="KW-1185">Reference proteome</keyword>
<dbReference type="GeneID" id="110775691"/>
<gene>
    <name evidence="10" type="primary">LOC110775691</name>
</gene>
<evidence type="ECO:0000256" key="2">
    <source>
        <dbReference type="ARBA" id="ARBA00022723"/>
    </source>
</evidence>